<feature type="non-terminal residue" evidence="2">
    <location>
        <position position="1"/>
    </location>
</feature>
<evidence type="ECO:0000313" key="2">
    <source>
        <dbReference type="EMBL" id="CAG8658840.1"/>
    </source>
</evidence>
<comment type="caution">
    <text evidence="2">The sequence shown here is derived from an EMBL/GenBank/DDBJ whole genome shotgun (WGS) entry which is preliminary data.</text>
</comment>
<organism evidence="2 3">
    <name type="scientific">Paraglomus occultum</name>
    <dbReference type="NCBI Taxonomy" id="144539"/>
    <lineage>
        <taxon>Eukaryota</taxon>
        <taxon>Fungi</taxon>
        <taxon>Fungi incertae sedis</taxon>
        <taxon>Mucoromycota</taxon>
        <taxon>Glomeromycotina</taxon>
        <taxon>Glomeromycetes</taxon>
        <taxon>Paraglomerales</taxon>
        <taxon>Paraglomeraceae</taxon>
        <taxon>Paraglomus</taxon>
    </lineage>
</organism>
<sequence length="85" mass="9467">MAEDSNDTVINFDNVTSQKSPSQQVSAGTLSYEEAQEIKQAAVILFKRLIEISRVKQLLPEESIYTASNVLNATMNEISFRVDSL</sequence>
<dbReference type="OrthoDB" id="10451272at2759"/>
<dbReference type="EMBL" id="CAJVPJ010005141">
    <property type="protein sequence ID" value="CAG8658840.1"/>
    <property type="molecule type" value="Genomic_DNA"/>
</dbReference>
<protein>
    <submittedName>
        <fullName evidence="2">6582_t:CDS:1</fullName>
    </submittedName>
</protein>
<reference evidence="2" key="1">
    <citation type="submission" date="2021-06" db="EMBL/GenBank/DDBJ databases">
        <authorList>
            <person name="Kallberg Y."/>
            <person name="Tangrot J."/>
            <person name="Rosling A."/>
        </authorList>
    </citation>
    <scope>NUCLEOTIDE SEQUENCE</scope>
    <source>
        <strain evidence="2">IA702</strain>
    </source>
</reference>
<dbReference type="AlphaFoldDB" id="A0A9N9HAB8"/>
<dbReference type="Proteomes" id="UP000789572">
    <property type="component" value="Unassembled WGS sequence"/>
</dbReference>
<evidence type="ECO:0000313" key="3">
    <source>
        <dbReference type="Proteomes" id="UP000789572"/>
    </source>
</evidence>
<proteinExistence type="predicted"/>
<feature type="compositionally biased region" description="Polar residues" evidence="1">
    <location>
        <begin position="7"/>
        <end position="27"/>
    </location>
</feature>
<feature type="region of interest" description="Disordered" evidence="1">
    <location>
        <begin position="1"/>
        <end position="27"/>
    </location>
</feature>
<name>A0A9N9HAB8_9GLOM</name>
<evidence type="ECO:0000256" key="1">
    <source>
        <dbReference type="SAM" id="MobiDB-lite"/>
    </source>
</evidence>
<accession>A0A9N9HAB8</accession>
<gene>
    <name evidence="2" type="ORF">POCULU_LOCUS10349</name>
</gene>
<keyword evidence="3" id="KW-1185">Reference proteome</keyword>